<sequence length="106" mass="12352">MNIKKKVEEIARNMTNSLISVGNLFLASLVFMKVWNWFPSQIFNVTEINYVESFGLILLLFFFQNTMIDSEKIENESTQVKLTNNFISTVLYLYIWGSAAIVHLFM</sequence>
<feature type="transmembrane region" description="Helical" evidence="1">
    <location>
        <begin position="50"/>
        <end position="68"/>
    </location>
</feature>
<dbReference type="Proteomes" id="UP000019364">
    <property type="component" value="Unassembled WGS sequence"/>
</dbReference>
<dbReference type="AlphaFoldDB" id="W7Z1C2"/>
<keyword evidence="1" id="KW-1133">Transmembrane helix</keyword>
<keyword evidence="1" id="KW-0472">Membrane</keyword>
<feature type="transmembrane region" description="Helical" evidence="1">
    <location>
        <begin position="89"/>
        <end position="105"/>
    </location>
</feature>
<reference evidence="2 3" key="1">
    <citation type="journal article" date="2014" name="Genome Announc.">
        <title>Draft Genome Sequence of Paenibacillus pini JCM 16418T, Isolated from the Rhizosphere of Pine Tree.</title>
        <authorList>
            <person name="Yuki M."/>
            <person name="Oshima K."/>
            <person name="Suda W."/>
            <person name="Oshida Y."/>
            <person name="Kitamura K."/>
            <person name="Iida Y."/>
            <person name="Hattori M."/>
            <person name="Ohkuma M."/>
        </authorList>
    </citation>
    <scope>NUCLEOTIDE SEQUENCE [LARGE SCALE GENOMIC DNA]</scope>
    <source>
        <strain evidence="2 3">JCM 16418</strain>
    </source>
</reference>
<evidence type="ECO:0000313" key="3">
    <source>
        <dbReference type="Proteomes" id="UP000019364"/>
    </source>
</evidence>
<name>W7Z1C2_9BACL</name>
<proteinExistence type="predicted"/>
<comment type="caution">
    <text evidence="2">The sequence shown here is derived from an EMBL/GenBank/DDBJ whole genome shotgun (WGS) entry which is preliminary data.</text>
</comment>
<protein>
    <submittedName>
        <fullName evidence="2">Uncharacterized protein</fullName>
    </submittedName>
</protein>
<keyword evidence="1" id="KW-0812">Transmembrane</keyword>
<dbReference type="RefSeq" id="WP_036653538.1">
    <property type="nucleotide sequence ID" value="NZ_BAVZ01000037.1"/>
</dbReference>
<evidence type="ECO:0000256" key="1">
    <source>
        <dbReference type="SAM" id="Phobius"/>
    </source>
</evidence>
<evidence type="ECO:0000313" key="2">
    <source>
        <dbReference type="EMBL" id="GAF10791.1"/>
    </source>
</evidence>
<accession>W7Z1C2</accession>
<dbReference type="EMBL" id="BAVZ01000037">
    <property type="protein sequence ID" value="GAF10791.1"/>
    <property type="molecule type" value="Genomic_DNA"/>
</dbReference>
<gene>
    <name evidence="2" type="ORF">JCM16418_5012</name>
</gene>
<keyword evidence="3" id="KW-1185">Reference proteome</keyword>
<dbReference type="OrthoDB" id="1099872at2"/>
<dbReference type="STRING" id="1236976.JCM16418_5012"/>
<organism evidence="2 3">
    <name type="scientific">Paenibacillus pini JCM 16418</name>
    <dbReference type="NCBI Taxonomy" id="1236976"/>
    <lineage>
        <taxon>Bacteria</taxon>
        <taxon>Bacillati</taxon>
        <taxon>Bacillota</taxon>
        <taxon>Bacilli</taxon>
        <taxon>Bacillales</taxon>
        <taxon>Paenibacillaceae</taxon>
        <taxon>Paenibacillus</taxon>
    </lineage>
</organism>